<dbReference type="Proteomes" id="UP000466906">
    <property type="component" value="Plasmid pJCM12272"/>
</dbReference>
<dbReference type="KEGG" id="malv:MALV_56630"/>
<proteinExistence type="predicted"/>
<gene>
    <name evidence="2" type="ORF">MALV_56630</name>
</gene>
<dbReference type="EMBL" id="AP022566">
    <property type="protein sequence ID" value="BBX30538.1"/>
    <property type="molecule type" value="Genomic_DNA"/>
</dbReference>
<protein>
    <submittedName>
        <fullName evidence="2">Uncharacterized protein</fullName>
    </submittedName>
</protein>
<keyword evidence="1" id="KW-0812">Transmembrane</keyword>
<keyword evidence="1" id="KW-1133">Transmembrane helix</keyword>
<keyword evidence="3" id="KW-1185">Reference proteome</keyword>
<dbReference type="AlphaFoldDB" id="A0A6N4V1T5"/>
<keyword evidence="1" id="KW-0472">Membrane</keyword>
<geneLocation type="plasmid" evidence="2 3">
    <name>pJCM12272</name>
</geneLocation>
<sequence>MLGAAEVVVTVVVVICVVVVVSGVVVVADVGAGSRPSSLCEHPMAPTRSIATSGTTAIVRTADPTVHHIDVMARV</sequence>
<evidence type="ECO:0000313" key="2">
    <source>
        <dbReference type="EMBL" id="BBX30538.1"/>
    </source>
</evidence>
<evidence type="ECO:0000256" key="1">
    <source>
        <dbReference type="SAM" id="Phobius"/>
    </source>
</evidence>
<evidence type="ECO:0000313" key="3">
    <source>
        <dbReference type="Proteomes" id="UP000466906"/>
    </source>
</evidence>
<reference evidence="2 3" key="1">
    <citation type="journal article" date="2019" name="Emerg. Microbes Infect.">
        <title>Comprehensive subspecies identification of 175 nontuberculous mycobacteria species based on 7547 genomic profiles.</title>
        <authorList>
            <person name="Matsumoto Y."/>
            <person name="Kinjo T."/>
            <person name="Motooka D."/>
            <person name="Nabeya D."/>
            <person name="Jung N."/>
            <person name="Uechi K."/>
            <person name="Horii T."/>
            <person name="Iida T."/>
            <person name="Fujita J."/>
            <person name="Nakamura S."/>
        </authorList>
    </citation>
    <scope>NUCLEOTIDE SEQUENCE [LARGE SCALE GENOMIC DNA]</scope>
    <source>
        <strain evidence="2 3">JCM 12272</strain>
        <plasmid evidence="2">pJCM12272</plasmid>
    </source>
</reference>
<feature type="transmembrane region" description="Helical" evidence="1">
    <location>
        <begin position="7"/>
        <end position="28"/>
    </location>
</feature>
<accession>A0A6N4V1T5</accession>
<name>A0A6N4V1T5_9MYCO</name>
<keyword evidence="2" id="KW-0614">Plasmid</keyword>
<organism evidence="2 3">
    <name type="scientific">Mycolicibacterium alvei</name>
    <dbReference type="NCBI Taxonomy" id="67081"/>
    <lineage>
        <taxon>Bacteria</taxon>
        <taxon>Bacillati</taxon>
        <taxon>Actinomycetota</taxon>
        <taxon>Actinomycetes</taxon>
        <taxon>Mycobacteriales</taxon>
        <taxon>Mycobacteriaceae</taxon>
        <taxon>Mycolicibacterium</taxon>
    </lineage>
</organism>